<dbReference type="GO" id="GO:0004190">
    <property type="term" value="F:aspartic-type endopeptidase activity"/>
    <property type="evidence" value="ECO:0007669"/>
    <property type="project" value="InterPro"/>
</dbReference>
<accession>A0A0B8P245</accession>
<dbReference type="Pfam" id="PF01478">
    <property type="entry name" value="Peptidase_A24"/>
    <property type="match status" value="1"/>
</dbReference>
<evidence type="ECO:0000313" key="4">
    <source>
        <dbReference type="Proteomes" id="UP000031670"/>
    </source>
</evidence>
<protein>
    <submittedName>
        <fullName evidence="3">Type IV prepilin peptidase tadV/cpaA</fullName>
    </submittedName>
</protein>
<comment type="caution">
    <text evidence="3">The sequence shown here is derived from an EMBL/GenBank/DDBJ whole genome shotgun (WGS) entry which is preliminary data.</text>
</comment>
<evidence type="ECO:0000256" key="1">
    <source>
        <dbReference type="SAM" id="Phobius"/>
    </source>
</evidence>
<evidence type="ECO:0000313" key="3">
    <source>
        <dbReference type="EMBL" id="GAM60291.1"/>
    </source>
</evidence>
<keyword evidence="1" id="KW-0472">Membrane</keyword>
<feature type="transmembrane region" description="Helical" evidence="1">
    <location>
        <begin position="85"/>
        <end position="103"/>
    </location>
</feature>
<reference evidence="3 4" key="2">
    <citation type="submission" date="2015-01" db="EMBL/GenBank/DDBJ databases">
        <authorList>
            <consortium name="NBRP consortium"/>
            <person name="Sawabe T."/>
            <person name="Meirelles P."/>
            <person name="Feng G."/>
            <person name="Sayaka M."/>
            <person name="Hattori M."/>
            <person name="Ohkuma M."/>
        </authorList>
    </citation>
    <scope>NUCLEOTIDE SEQUENCE [LARGE SCALE GENOMIC DNA]</scope>
    <source>
        <strain evidence="3 4">JCM19232</strain>
    </source>
</reference>
<gene>
    <name evidence="3" type="ORF">JCM19232_624</name>
</gene>
<feature type="transmembrane region" description="Helical" evidence="1">
    <location>
        <begin position="44"/>
        <end position="65"/>
    </location>
</feature>
<keyword evidence="1" id="KW-0812">Transmembrane</keyword>
<dbReference type="GO" id="GO:0016020">
    <property type="term" value="C:membrane"/>
    <property type="evidence" value="ECO:0007669"/>
    <property type="project" value="InterPro"/>
</dbReference>
<dbReference type="Gene3D" id="1.20.120.1220">
    <property type="match status" value="1"/>
</dbReference>
<proteinExistence type="predicted"/>
<reference evidence="3 4" key="1">
    <citation type="submission" date="2015-01" db="EMBL/GenBank/DDBJ databases">
        <title>Vibrio sp. C5 JCM 19232 whole genome shotgun sequence.</title>
        <authorList>
            <person name="Sawabe T."/>
            <person name="Meirelles P."/>
            <person name="Feng G."/>
            <person name="Sayaka M."/>
            <person name="Hattori M."/>
            <person name="Ohkuma M."/>
        </authorList>
    </citation>
    <scope>NUCLEOTIDE SEQUENCE [LARGE SCALE GENOMIC DNA]</scope>
    <source>
        <strain evidence="3 4">JCM19232</strain>
    </source>
</reference>
<dbReference type="AlphaFoldDB" id="A0A0B8P245"/>
<feature type="transmembrane region" description="Helical" evidence="1">
    <location>
        <begin position="5"/>
        <end position="24"/>
    </location>
</feature>
<dbReference type="InterPro" id="IPR000045">
    <property type="entry name" value="Prepilin_IV_endopep_pep"/>
</dbReference>
<dbReference type="EMBL" id="BBSA01000001">
    <property type="protein sequence ID" value="GAM60291.1"/>
    <property type="molecule type" value="Genomic_DNA"/>
</dbReference>
<keyword evidence="1" id="KW-1133">Transmembrane helix</keyword>
<organism evidence="3 4">
    <name type="scientific">Vibrio ishigakensis</name>
    <dbReference type="NCBI Taxonomy" id="1481914"/>
    <lineage>
        <taxon>Bacteria</taxon>
        <taxon>Pseudomonadati</taxon>
        <taxon>Pseudomonadota</taxon>
        <taxon>Gammaproteobacteria</taxon>
        <taxon>Vibrionales</taxon>
        <taxon>Vibrionaceae</taxon>
        <taxon>Vibrio</taxon>
    </lineage>
</organism>
<name>A0A0B8P245_9VIBR</name>
<sequence>MSIQYFLTFFIGIAIYISGVIGAGDIKYATVLSLSLPMDLLPSALLLTMLTGGILASFYLMLNLVRRIRSQMYGGVDKTQYNTGIPYGVAISVGFYLMIVSHYL</sequence>
<dbReference type="Proteomes" id="UP000031670">
    <property type="component" value="Unassembled WGS sequence"/>
</dbReference>
<evidence type="ECO:0000259" key="2">
    <source>
        <dbReference type="Pfam" id="PF01478"/>
    </source>
</evidence>
<feature type="domain" description="Prepilin type IV endopeptidase peptidase" evidence="2">
    <location>
        <begin position="4"/>
        <end position="56"/>
    </location>
</feature>